<dbReference type="GO" id="GO:0003725">
    <property type="term" value="F:double-stranded RNA binding"/>
    <property type="evidence" value="ECO:0007669"/>
    <property type="project" value="UniProtKB-UniRule"/>
</dbReference>
<sequence>MERAANKTRHLVVEPGQPNAAIIQEAGALLRKGELVAFPTETVYGLGANALNAHAVASIFAAKGRPADNPLIVHTDSPKSLERYIDQFPPVLAQLAARFWPGPLTLVLRCSHAFPPVVTGGLDTVAVRVPAHPVALALIRAAGVPVAAPSANVSGRPSPTIAAHVLDDLSGKIALVLDGGPAGLGVESTVLDISGDRPVILRPGGIIQRDLEAVLGEVKIAPEVDDVALAGDRPRSPGMKYTHYAPRAPLVLFEGYDPGRVAAGVLNEAMRMAADGRKVGIFTYCETASLYDGQGYSVVVAGKRSDPRTVAASLYASLRRFDHLGVEVILAEGITPDGLGMAVENRLRRAAGGHVVTI</sequence>
<feature type="binding site" evidence="14">
    <location>
        <position position="244"/>
    </location>
    <ligand>
        <name>ATP</name>
        <dbReference type="ChEBI" id="CHEBI:30616"/>
    </ligand>
</feature>
<feature type="binding site" evidence="14">
    <location>
        <position position="148"/>
    </location>
    <ligand>
        <name>L-threonine</name>
        <dbReference type="ChEBI" id="CHEBI:57926"/>
    </ligand>
</feature>
<organism evidence="16 17">
    <name type="scientific">Sporotomaculum syntrophicum</name>
    <dbReference type="NCBI Taxonomy" id="182264"/>
    <lineage>
        <taxon>Bacteria</taxon>
        <taxon>Bacillati</taxon>
        <taxon>Bacillota</taxon>
        <taxon>Clostridia</taxon>
        <taxon>Eubacteriales</taxon>
        <taxon>Desulfallaceae</taxon>
        <taxon>Sporotomaculum</taxon>
    </lineage>
</organism>
<evidence type="ECO:0000256" key="10">
    <source>
        <dbReference type="ARBA" id="ARBA00022840"/>
    </source>
</evidence>
<keyword evidence="17" id="KW-1185">Reference proteome</keyword>
<evidence type="ECO:0000256" key="1">
    <source>
        <dbReference type="ARBA" id="ARBA00004496"/>
    </source>
</evidence>
<dbReference type="RefSeq" id="WP_161821151.1">
    <property type="nucleotide sequence ID" value="NZ_LSRS01000002.1"/>
</dbReference>
<dbReference type="Gene3D" id="3.40.50.11030">
    <property type="entry name" value="Threonylcarbamoyl-AMP synthase, C-terminal domain"/>
    <property type="match status" value="1"/>
</dbReference>
<comment type="function">
    <text evidence="13">Required for the formation of a threonylcarbamoyl group on adenosine at position 37 (t(6)A37) in tRNAs that read codons beginning with adenine.</text>
</comment>
<feature type="binding site" evidence="14">
    <location>
        <position position="69"/>
    </location>
    <ligand>
        <name>ATP</name>
        <dbReference type="ChEBI" id="CHEBI:30616"/>
    </ligand>
</feature>
<proteinExistence type="inferred from homology"/>
<evidence type="ECO:0000256" key="7">
    <source>
        <dbReference type="ARBA" id="ARBA00022694"/>
    </source>
</evidence>
<name>A0A9D3AYZ5_9FIRM</name>
<dbReference type="FunFam" id="3.90.870.10:FF:000009">
    <property type="entry name" value="Threonylcarbamoyl-AMP synthase, putative"/>
    <property type="match status" value="1"/>
</dbReference>
<dbReference type="InterPro" id="IPR005145">
    <property type="entry name" value="Sua5_C"/>
</dbReference>
<evidence type="ECO:0000256" key="12">
    <source>
        <dbReference type="ARBA" id="ARBA00048366"/>
    </source>
</evidence>
<dbReference type="InterPro" id="IPR010923">
    <property type="entry name" value="T(6)A37_SUA5"/>
</dbReference>
<evidence type="ECO:0000256" key="6">
    <source>
        <dbReference type="ARBA" id="ARBA00022679"/>
    </source>
</evidence>
<evidence type="ECO:0000256" key="13">
    <source>
        <dbReference type="PIRNR" id="PIRNR004930"/>
    </source>
</evidence>
<keyword evidence="8 13" id="KW-0548">Nucleotidyltransferase</keyword>
<keyword evidence="10 13" id="KW-0067">ATP-binding</keyword>
<feature type="domain" description="YrdC-like" evidence="15">
    <location>
        <begin position="20"/>
        <end position="206"/>
    </location>
</feature>
<comment type="similarity">
    <text evidence="2 13">Belongs to the SUA5 family.</text>
</comment>
<dbReference type="NCBIfam" id="TIGR00057">
    <property type="entry name" value="L-threonylcarbamoyladenylate synthase"/>
    <property type="match status" value="1"/>
</dbReference>
<dbReference type="InterPro" id="IPR006070">
    <property type="entry name" value="Sua5-like_dom"/>
</dbReference>
<feature type="binding site" evidence="14">
    <location>
        <position position="128"/>
    </location>
    <ligand>
        <name>L-threonine</name>
        <dbReference type="ChEBI" id="CHEBI:57926"/>
    </ligand>
</feature>
<dbReference type="InterPro" id="IPR038385">
    <property type="entry name" value="Sua5/YwlC_C"/>
</dbReference>
<feature type="binding site" evidence="14">
    <location>
        <position position="158"/>
    </location>
    <ligand>
        <name>ATP</name>
        <dbReference type="ChEBI" id="CHEBI:30616"/>
    </ligand>
</feature>
<evidence type="ECO:0000256" key="2">
    <source>
        <dbReference type="ARBA" id="ARBA00007663"/>
    </source>
</evidence>
<dbReference type="GO" id="GO:0000049">
    <property type="term" value="F:tRNA binding"/>
    <property type="evidence" value="ECO:0007669"/>
    <property type="project" value="TreeGrafter"/>
</dbReference>
<dbReference type="PROSITE" id="PS51163">
    <property type="entry name" value="YRDC"/>
    <property type="match status" value="1"/>
</dbReference>
<accession>A0A9D3AYZ5</accession>
<dbReference type="GO" id="GO:0008033">
    <property type="term" value="P:tRNA processing"/>
    <property type="evidence" value="ECO:0007669"/>
    <property type="project" value="UniProtKB-KW"/>
</dbReference>
<keyword evidence="9 13" id="KW-0547">Nucleotide-binding</keyword>
<comment type="catalytic activity">
    <reaction evidence="12 13">
        <text>L-threonine + hydrogencarbonate + ATP = L-threonylcarbamoyladenylate + diphosphate + H2O</text>
        <dbReference type="Rhea" id="RHEA:36407"/>
        <dbReference type="ChEBI" id="CHEBI:15377"/>
        <dbReference type="ChEBI" id="CHEBI:17544"/>
        <dbReference type="ChEBI" id="CHEBI:30616"/>
        <dbReference type="ChEBI" id="CHEBI:33019"/>
        <dbReference type="ChEBI" id="CHEBI:57926"/>
        <dbReference type="ChEBI" id="CHEBI:73682"/>
        <dbReference type="EC" id="2.7.7.87"/>
    </reaction>
</comment>
<dbReference type="EMBL" id="LSRS01000002">
    <property type="protein sequence ID" value="KAF1086006.1"/>
    <property type="molecule type" value="Genomic_DNA"/>
</dbReference>
<dbReference type="SUPFAM" id="SSF55821">
    <property type="entry name" value="YrdC/RibB"/>
    <property type="match status" value="1"/>
</dbReference>
<dbReference type="AlphaFoldDB" id="A0A9D3AYZ5"/>
<feature type="binding site" evidence="14">
    <location>
        <position position="124"/>
    </location>
    <ligand>
        <name>ATP</name>
        <dbReference type="ChEBI" id="CHEBI:30616"/>
    </ligand>
</feature>
<comment type="subcellular location">
    <subcellularLocation>
        <location evidence="1 13">Cytoplasm</location>
    </subcellularLocation>
</comment>
<evidence type="ECO:0000256" key="11">
    <source>
        <dbReference type="ARBA" id="ARBA00029774"/>
    </source>
</evidence>
<evidence type="ECO:0000313" key="17">
    <source>
        <dbReference type="Proteomes" id="UP000798488"/>
    </source>
</evidence>
<evidence type="ECO:0000256" key="9">
    <source>
        <dbReference type="ARBA" id="ARBA00022741"/>
    </source>
</evidence>
<dbReference type="EC" id="2.7.7.87" evidence="3 13"/>
<dbReference type="Proteomes" id="UP000798488">
    <property type="component" value="Unassembled WGS sequence"/>
</dbReference>
<evidence type="ECO:0000256" key="14">
    <source>
        <dbReference type="PIRSR" id="PIRSR004930-1"/>
    </source>
</evidence>
<dbReference type="OrthoDB" id="9814580at2"/>
<feature type="binding site" evidence="14">
    <location>
        <position position="202"/>
    </location>
    <ligand>
        <name>ATP</name>
        <dbReference type="ChEBI" id="CHEBI:30616"/>
    </ligand>
</feature>
<keyword evidence="7 13" id="KW-0819">tRNA processing</keyword>
<feature type="binding site" evidence="14">
    <location>
        <position position="42"/>
    </location>
    <ligand>
        <name>L-threonine</name>
        <dbReference type="ChEBI" id="CHEBI:57926"/>
    </ligand>
</feature>
<dbReference type="PANTHER" id="PTHR17490">
    <property type="entry name" value="SUA5"/>
    <property type="match status" value="1"/>
</dbReference>
<evidence type="ECO:0000313" key="16">
    <source>
        <dbReference type="EMBL" id="KAF1086006.1"/>
    </source>
</evidence>
<feature type="binding site" evidence="14">
    <location>
        <position position="188"/>
    </location>
    <ligand>
        <name>L-threonine</name>
        <dbReference type="ChEBI" id="CHEBI:57926"/>
    </ligand>
</feature>
<gene>
    <name evidence="16" type="primary">ywlC</name>
    <name evidence="16" type="ORF">SPSYN_00744</name>
</gene>
<feature type="binding site" evidence="14">
    <location>
        <position position="65"/>
    </location>
    <ligand>
        <name>ATP</name>
        <dbReference type="ChEBI" id="CHEBI:30616"/>
    </ligand>
</feature>
<comment type="caution">
    <text evidence="16">The sequence shown here is derived from an EMBL/GenBank/DDBJ whole genome shotgun (WGS) entry which is preliminary data.</text>
</comment>
<keyword evidence="6 13" id="KW-0808">Transferase</keyword>
<evidence type="ECO:0000256" key="4">
    <source>
        <dbReference type="ARBA" id="ARBA00015492"/>
    </source>
</evidence>
<dbReference type="InterPro" id="IPR050156">
    <property type="entry name" value="TC-AMP_synthase_SUA5"/>
</dbReference>
<reference evidence="16" key="1">
    <citation type="submission" date="2016-02" db="EMBL/GenBank/DDBJ databases">
        <title>Draft Genome Sequence of Sporotomaculum syntrophicum Strain FB, a Syntrophic Benzoate Degrader.</title>
        <authorList>
            <person name="Nobu M.K."/>
            <person name="Narihiro T."/>
            <person name="Qiu Y.-L."/>
            <person name="Ohashi A."/>
            <person name="Liu W.-T."/>
            <person name="Yuji S."/>
        </authorList>
    </citation>
    <scope>NUCLEOTIDE SEQUENCE</scope>
    <source>
        <strain evidence="16">FB</strain>
    </source>
</reference>
<evidence type="ECO:0000256" key="5">
    <source>
        <dbReference type="ARBA" id="ARBA00022490"/>
    </source>
</evidence>
<dbReference type="PANTHER" id="PTHR17490:SF16">
    <property type="entry name" value="THREONYLCARBAMOYL-AMP SYNTHASE"/>
    <property type="match status" value="1"/>
</dbReference>
<evidence type="ECO:0000256" key="3">
    <source>
        <dbReference type="ARBA" id="ARBA00012584"/>
    </source>
</evidence>
<feature type="binding site" evidence="14">
    <location>
        <position position="150"/>
    </location>
    <ligand>
        <name>ATP</name>
        <dbReference type="ChEBI" id="CHEBI:30616"/>
    </ligand>
</feature>
<dbReference type="GO" id="GO:0061710">
    <property type="term" value="F:L-threonylcarbamoyladenylate synthase"/>
    <property type="evidence" value="ECO:0007669"/>
    <property type="project" value="UniProtKB-EC"/>
</dbReference>
<dbReference type="GO" id="GO:0005524">
    <property type="term" value="F:ATP binding"/>
    <property type="evidence" value="ECO:0007669"/>
    <property type="project" value="UniProtKB-UniRule"/>
</dbReference>
<protein>
    <recommendedName>
        <fullName evidence="4 13">Threonylcarbamoyl-AMP synthase</fullName>
        <shortName evidence="13">TC-AMP synthase</shortName>
        <ecNumber evidence="3 13">2.7.7.87</ecNumber>
    </recommendedName>
    <alternativeName>
        <fullName evidence="11 13">L-threonylcarbamoyladenylate synthase</fullName>
    </alternativeName>
</protein>
<dbReference type="PIRSF" id="PIRSF004930">
    <property type="entry name" value="Tln_factor_SUA5"/>
    <property type="match status" value="1"/>
</dbReference>
<feature type="binding site" evidence="14">
    <location>
        <position position="74"/>
    </location>
    <ligand>
        <name>L-threonine</name>
        <dbReference type="ChEBI" id="CHEBI:57926"/>
    </ligand>
</feature>
<dbReference type="Pfam" id="PF03481">
    <property type="entry name" value="Sua5_C"/>
    <property type="match status" value="1"/>
</dbReference>
<evidence type="ECO:0000259" key="15">
    <source>
        <dbReference type="PROSITE" id="PS51163"/>
    </source>
</evidence>
<dbReference type="Gene3D" id="3.90.870.10">
    <property type="entry name" value="DHBP synthase"/>
    <property type="match status" value="1"/>
</dbReference>
<dbReference type="GO" id="GO:0006450">
    <property type="term" value="P:regulation of translational fidelity"/>
    <property type="evidence" value="ECO:0007669"/>
    <property type="project" value="TreeGrafter"/>
</dbReference>
<dbReference type="Pfam" id="PF01300">
    <property type="entry name" value="Sua5_yciO_yrdC"/>
    <property type="match status" value="1"/>
</dbReference>
<dbReference type="InterPro" id="IPR017945">
    <property type="entry name" value="DHBP_synth_RibB-like_a/b_dom"/>
</dbReference>
<evidence type="ECO:0000256" key="8">
    <source>
        <dbReference type="ARBA" id="ARBA00022695"/>
    </source>
</evidence>
<keyword evidence="5 13" id="KW-0963">Cytoplasm</keyword>
<dbReference type="GO" id="GO:0005737">
    <property type="term" value="C:cytoplasm"/>
    <property type="evidence" value="ECO:0007669"/>
    <property type="project" value="UniProtKB-SubCell"/>
</dbReference>